<evidence type="ECO:0000256" key="3">
    <source>
        <dbReference type="ARBA" id="ARBA00008557"/>
    </source>
</evidence>
<evidence type="ECO:0000259" key="13">
    <source>
        <dbReference type="PROSITE" id="PS51309"/>
    </source>
</evidence>
<evidence type="ECO:0008006" key="16">
    <source>
        <dbReference type="Google" id="ProtNLM"/>
    </source>
</evidence>
<dbReference type="InterPro" id="IPR045305">
    <property type="entry name" value="RRM2_I_PABPs"/>
</dbReference>
<dbReference type="GO" id="GO:0005737">
    <property type="term" value="C:cytoplasm"/>
    <property type="evidence" value="ECO:0007669"/>
    <property type="project" value="UniProtKB-SubCell"/>
</dbReference>
<evidence type="ECO:0000256" key="9">
    <source>
        <dbReference type="ARBA" id="ARBA00054110"/>
    </source>
</evidence>
<accession>A0AAN7M2U8</accession>
<evidence type="ECO:0000256" key="6">
    <source>
        <dbReference type="ARBA" id="ARBA00022737"/>
    </source>
</evidence>
<dbReference type="CDD" id="cd12379">
    <property type="entry name" value="RRM2_I_PABPs"/>
    <property type="match status" value="1"/>
</dbReference>
<dbReference type="InterPro" id="IPR035979">
    <property type="entry name" value="RBD_domain_sf"/>
</dbReference>
<evidence type="ECO:0000256" key="5">
    <source>
        <dbReference type="ARBA" id="ARBA00022490"/>
    </source>
</evidence>
<dbReference type="InterPro" id="IPR035669">
    <property type="entry name" value="SGNH_plant_lipase-like"/>
</dbReference>
<dbReference type="InterPro" id="IPR003954">
    <property type="entry name" value="RRM_euk-type"/>
</dbReference>
<evidence type="ECO:0000256" key="1">
    <source>
        <dbReference type="ARBA" id="ARBA00004123"/>
    </source>
</evidence>
<feature type="domain" description="PABC" evidence="13">
    <location>
        <begin position="538"/>
        <end position="615"/>
    </location>
</feature>
<proteinExistence type="inferred from homology"/>
<dbReference type="SUPFAM" id="SSF52266">
    <property type="entry name" value="SGNH hydrolase"/>
    <property type="match status" value="1"/>
</dbReference>
<evidence type="ECO:0000256" key="7">
    <source>
        <dbReference type="ARBA" id="ARBA00022884"/>
    </source>
</evidence>
<organism evidence="14 15">
    <name type="scientific">Trapa natans</name>
    <name type="common">Water chestnut</name>
    <dbReference type="NCBI Taxonomy" id="22666"/>
    <lineage>
        <taxon>Eukaryota</taxon>
        <taxon>Viridiplantae</taxon>
        <taxon>Streptophyta</taxon>
        <taxon>Embryophyta</taxon>
        <taxon>Tracheophyta</taxon>
        <taxon>Spermatophyta</taxon>
        <taxon>Magnoliopsida</taxon>
        <taxon>eudicotyledons</taxon>
        <taxon>Gunneridae</taxon>
        <taxon>Pentapetalae</taxon>
        <taxon>rosids</taxon>
        <taxon>malvids</taxon>
        <taxon>Myrtales</taxon>
        <taxon>Lythraceae</taxon>
        <taxon>Trapa</taxon>
    </lineage>
</organism>
<sequence length="999" mass="108708">MAVPLTAAATSPASLYVGDLHPDVTDGALFEAFAEFKSLTSVRICRDSSTGRSLCYGYANFLSPQDAANAIETKNHTLLHGKVIRVAWSCRDPDTRRTGKGNIFVKNFSESLDNMGLQELFKPFGDILSCKVVTFEDGKSKGYGFVQFDSDESANAAIEKMNGSNVGGKQLYVAKFVKRSDRVLSRANAKYTNLYMKNLDTDVTEEVLQEKFSGFGKITSLIIVKNENGTSRGFGFVNFDNPDDAKRAAEAMNGSQLGSKVIYVGRAQKRAERDEILRCHFEDTRKESILKYKDSNVYIKNIRDDVSDDELKVHFSQCGTITSAKIMRDDKGISKGFGFVCFSNPDEASRAVNSFHGYMFHRKPLYVAIAQRKEDRTAQLQLQYAPRIPGLAAASSAVIPGGYHPYYFTGPSGLLSQAPSHPGLMYQPLGMRPGWRGNGLPPPIGPGFPTASLPIPRGPLEGRRGRINGHMIIQGGAPSATYIPHLQQPTHPVPAIKDPSLQRVAQHGYVPNGRSREMSKGPEVMPSGSDTAEAGPQGTEMLSSLLAAASPDQQKQILGERLYPLVQKHKPDLVAKITGMLLEMDNSELLLLLESPESLGAKVEEAVQVLEISKSKSSNQAALHPNLLSSSTPAKEMANNALSRCGCYRGFLFLMVALLAVVLHTVPGVLADPLVPALCIFGDSVVDVGNNNGLITLIKANFPPYGRDFTDHLPTGRFCNGKLATDLTAESLGFTSYQPAFLSEDAVGKRLLIGANFASGGSGFYDGTALTYGAISLSRQLNYYKEWQSKVADQVSEKKANAIYSSAIHLLSAGSSDFIQNYYVNPLLKQLYSTNQFSDILLQSYSSFIQNLYELGARRIGVTSLPPIGCLPAAITVFGMGSNQCVDRLNKDAVSFNRKLNKTSEMLKTKLSDLKLVVFDIYHPLMDLIKNPANNGFFEARKACCGTGTLETSFLCNSRSVGTCSNATGYIFWDGFHPSEAANTILAGDLLGQGFDLIF</sequence>
<dbReference type="FunFam" id="3.30.70.330:FF:000499">
    <property type="entry name" value="Polyadenylate-binding protein"/>
    <property type="match status" value="1"/>
</dbReference>
<dbReference type="CDD" id="cd12380">
    <property type="entry name" value="RRM3_I_PABPs"/>
    <property type="match status" value="1"/>
</dbReference>
<dbReference type="InterPro" id="IPR001087">
    <property type="entry name" value="GDSL"/>
</dbReference>
<feature type="domain" description="RRM" evidence="12">
    <location>
        <begin position="101"/>
        <end position="178"/>
    </location>
</feature>
<evidence type="ECO:0000256" key="10">
    <source>
        <dbReference type="PROSITE-ProRule" id="PRU00176"/>
    </source>
</evidence>
<dbReference type="PANTHER" id="PTHR45642">
    <property type="entry name" value="GDSL ESTERASE/LIPASE EXL3"/>
    <property type="match status" value="1"/>
</dbReference>
<dbReference type="FunFam" id="3.30.70.330:FF:000782">
    <property type="entry name" value="Polyadenylate-binding protein"/>
    <property type="match status" value="1"/>
</dbReference>
<dbReference type="SUPFAM" id="SSF63570">
    <property type="entry name" value="PABC (PABP) domain"/>
    <property type="match status" value="1"/>
</dbReference>
<evidence type="ECO:0000256" key="11">
    <source>
        <dbReference type="SAM" id="MobiDB-lite"/>
    </source>
</evidence>
<dbReference type="GO" id="GO:0016788">
    <property type="term" value="F:hydrolase activity, acting on ester bonds"/>
    <property type="evidence" value="ECO:0007669"/>
    <property type="project" value="InterPro"/>
</dbReference>
<dbReference type="NCBIfam" id="TIGR01628">
    <property type="entry name" value="PABP-1234"/>
    <property type="match status" value="1"/>
</dbReference>
<comment type="similarity">
    <text evidence="3">Belongs to the polyadenylate-binding protein type-1 family.</text>
</comment>
<dbReference type="SMART" id="SM00361">
    <property type="entry name" value="RRM_1"/>
    <property type="match status" value="3"/>
</dbReference>
<dbReference type="AlphaFoldDB" id="A0AAN7M2U8"/>
<evidence type="ECO:0000256" key="2">
    <source>
        <dbReference type="ARBA" id="ARBA00004496"/>
    </source>
</evidence>
<keyword evidence="15" id="KW-1185">Reference proteome</keyword>
<feature type="domain" description="RRM" evidence="12">
    <location>
        <begin position="295"/>
        <end position="372"/>
    </location>
</feature>
<dbReference type="SUPFAM" id="SSF54928">
    <property type="entry name" value="RNA-binding domain, RBD"/>
    <property type="match status" value="3"/>
</dbReference>
<dbReference type="GO" id="GO:0003723">
    <property type="term" value="F:RNA binding"/>
    <property type="evidence" value="ECO:0007669"/>
    <property type="project" value="UniProtKB-UniRule"/>
</dbReference>
<keyword evidence="7 10" id="KW-0694">RNA-binding</keyword>
<evidence type="ECO:0000256" key="8">
    <source>
        <dbReference type="ARBA" id="ARBA00023242"/>
    </source>
</evidence>
<reference evidence="14 15" key="1">
    <citation type="journal article" date="2023" name="Hortic Res">
        <title>Pangenome of water caltrop reveals structural variations and asymmetric subgenome divergence after allopolyploidization.</title>
        <authorList>
            <person name="Zhang X."/>
            <person name="Chen Y."/>
            <person name="Wang L."/>
            <person name="Yuan Y."/>
            <person name="Fang M."/>
            <person name="Shi L."/>
            <person name="Lu R."/>
            <person name="Comes H.P."/>
            <person name="Ma Y."/>
            <person name="Chen Y."/>
            <person name="Huang G."/>
            <person name="Zhou Y."/>
            <person name="Zheng Z."/>
            <person name="Qiu Y."/>
        </authorList>
    </citation>
    <scope>NUCLEOTIDE SEQUENCE [LARGE SCALE GENOMIC DNA]</scope>
    <source>
        <strain evidence="14">F231</strain>
    </source>
</reference>
<dbReference type="CDD" id="cd12381">
    <property type="entry name" value="RRM4_I_PABPs"/>
    <property type="match status" value="1"/>
</dbReference>
<dbReference type="FunFam" id="3.30.70.330:FF:000564">
    <property type="entry name" value="Polyadenylate-binding protein"/>
    <property type="match status" value="1"/>
</dbReference>
<comment type="subcellular location">
    <subcellularLocation>
        <location evidence="2">Cytoplasm</location>
    </subcellularLocation>
    <subcellularLocation>
        <location evidence="1">Nucleus</location>
    </subcellularLocation>
</comment>
<feature type="region of interest" description="Disordered" evidence="11">
    <location>
        <begin position="511"/>
        <end position="535"/>
    </location>
</feature>
<comment type="function">
    <text evidence="9">Binds the poly(A) tail of mRNA. Appears to be an important mediator of the multiple roles of the poly(A) tail in mRNA biogenesis, stability and translation.</text>
</comment>
<dbReference type="FunFam" id="3.30.70.330:FF:000500">
    <property type="entry name" value="Polyadenylate-binding protein"/>
    <property type="match status" value="1"/>
</dbReference>
<feature type="domain" description="RRM" evidence="12">
    <location>
        <begin position="13"/>
        <end position="91"/>
    </location>
</feature>
<dbReference type="GO" id="GO:0005634">
    <property type="term" value="C:nucleus"/>
    <property type="evidence" value="ECO:0007669"/>
    <property type="project" value="UniProtKB-SubCell"/>
</dbReference>
<dbReference type="InterPro" id="IPR006515">
    <property type="entry name" value="PABP_1234"/>
</dbReference>
<dbReference type="Pfam" id="PF00076">
    <property type="entry name" value="RRM_1"/>
    <property type="match status" value="4"/>
</dbReference>
<keyword evidence="6" id="KW-0677">Repeat</keyword>
<dbReference type="PROSITE" id="PS50102">
    <property type="entry name" value="RRM"/>
    <property type="match status" value="4"/>
</dbReference>
<dbReference type="Gene3D" id="1.10.1900.10">
    <property type="entry name" value="c-terminal domain of poly(a) binding protein"/>
    <property type="match status" value="1"/>
</dbReference>
<evidence type="ECO:0000313" key="15">
    <source>
        <dbReference type="Proteomes" id="UP001346149"/>
    </source>
</evidence>
<protein>
    <recommendedName>
        <fullName evidence="16">PABP</fullName>
    </recommendedName>
</protein>
<dbReference type="PANTHER" id="PTHR45642:SF103">
    <property type="entry name" value="ZINC FINGER PROTEIN"/>
    <property type="match status" value="1"/>
</dbReference>
<comment type="similarity">
    <text evidence="4">Belongs to the 'GDSL' lipolytic enzyme family.</text>
</comment>
<dbReference type="FunFam" id="3.40.50.1110:FF:000003">
    <property type="entry name" value="GDSL esterase/lipase APG"/>
    <property type="match status" value="1"/>
</dbReference>
<gene>
    <name evidence="14" type="ORF">SAY86_029855</name>
</gene>
<keyword evidence="5" id="KW-0963">Cytoplasm</keyword>
<dbReference type="SMART" id="SM00517">
    <property type="entry name" value="PolyA"/>
    <property type="match status" value="1"/>
</dbReference>
<evidence type="ECO:0000313" key="14">
    <source>
        <dbReference type="EMBL" id="KAK4797529.1"/>
    </source>
</evidence>
<keyword evidence="8" id="KW-0539">Nucleus</keyword>
<dbReference type="Gene3D" id="3.40.50.1110">
    <property type="entry name" value="SGNH hydrolase"/>
    <property type="match status" value="1"/>
</dbReference>
<dbReference type="SMART" id="SM00360">
    <property type="entry name" value="RRM"/>
    <property type="match status" value="4"/>
</dbReference>
<dbReference type="InterPro" id="IPR036514">
    <property type="entry name" value="SGNH_hydro_sf"/>
</dbReference>
<dbReference type="EMBL" id="JAXQNO010000005">
    <property type="protein sequence ID" value="KAK4797529.1"/>
    <property type="molecule type" value="Genomic_DNA"/>
</dbReference>
<dbReference type="PROSITE" id="PS51309">
    <property type="entry name" value="PABC"/>
    <property type="match status" value="1"/>
</dbReference>
<dbReference type="InterPro" id="IPR050592">
    <property type="entry name" value="GDSL_lipolytic_enzyme"/>
</dbReference>
<dbReference type="Gene3D" id="3.30.70.330">
    <property type="match status" value="4"/>
</dbReference>
<dbReference type="InterPro" id="IPR012677">
    <property type="entry name" value="Nucleotide-bd_a/b_plait_sf"/>
</dbReference>
<dbReference type="InterPro" id="IPR036053">
    <property type="entry name" value="PABP-dom"/>
</dbReference>
<dbReference type="InterPro" id="IPR000504">
    <property type="entry name" value="RRM_dom"/>
</dbReference>
<dbReference type="CDD" id="cd01837">
    <property type="entry name" value="SGNH_plant_lipase_like"/>
    <property type="match status" value="1"/>
</dbReference>
<dbReference type="Pfam" id="PF00657">
    <property type="entry name" value="Lipase_GDSL"/>
    <property type="match status" value="1"/>
</dbReference>
<dbReference type="FunFam" id="1.10.1900.10:FF:000004">
    <property type="entry name" value="Polyadenylate-binding protein"/>
    <property type="match status" value="1"/>
</dbReference>
<dbReference type="InterPro" id="IPR002004">
    <property type="entry name" value="PABP_HYD_C"/>
</dbReference>
<dbReference type="Pfam" id="PF00658">
    <property type="entry name" value="MLLE"/>
    <property type="match status" value="1"/>
</dbReference>
<comment type="caution">
    <text evidence="14">The sequence shown here is derived from an EMBL/GenBank/DDBJ whole genome shotgun (WGS) entry which is preliminary data.</text>
</comment>
<name>A0AAN7M2U8_TRANT</name>
<dbReference type="Proteomes" id="UP001346149">
    <property type="component" value="Unassembled WGS sequence"/>
</dbReference>
<feature type="domain" description="RRM" evidence="12">
    <location>
        <begin position="192"/>
        <end position="269"/>
    </location>
</feature>
<evidence type="ECO:0000256" key="4">
    <source>
        <dbReference type="ARBA" id="ARBA00008668"/>
    </source>
</evidence>
<evidence type="ECO:0000259" key="12">
    <source>
        <dbReference type="PROSITE" id="PS50102"/>
    </source>
</evidence>